<evidence type="ECO:0000313" key="2">
    <source>
        <dbReference type="EMBL" id="MCI13151.1"/>
    </source>
</evidence>
<name>A0A392PM28_9FABA</name>
<dbReference type="EMBL" id="LXQA010087099">
    <property type="protein sequence ID" value="MCI13151.1"/>
    <property type="molecule type" value="Genomic_DNA"/>
</dbReference>
<feature type="non-terminal residue" evidence="2">
    <location>
        <position position="49"/>
    </location>
</feature>
<dbReference type="AlphaFoldDB" id="A0A392PM28"/>
<keyword evidence="1" id="KW-0472">Membrane</keyword>
<reference evidence="2 3" key="1">
    <citation type="journal article" date="2018" name="Front. Plant Sci.">
        <title>Red Clover (Trifolium pratense) and Zigzag Clover (T. medium) - A Picture of Genomic Similarities and Differences.</title>
        <authorList>
            <person name="Dluhosova J."/>
            <person name="Istvanek J."/>
            <person name="Nedelnik J."/>
            <person name="Repkova J."/>
        </authorList>
    </citation>
    <scope>NUCLEOTIDE SEQUENCE [LARGE SCALE GENOMIC DNA]</scope>
    <source>
        <strain evidence="3">cv. 10/8</strain>
        <tissue evidence="2">Leaf</tissue>
    </source>
</reference>
<dbReference type="Proteomes" id="UP000265520">
    <property type="component" value="Unassembled WGS sequence"/>
</dbReference>
<feature type="transmembrane region" description="Helical" evidence="1">
    <location>
        <begin position="6"/>
        <end position="26"/>
    </location>
</feature>
<sequence length="49" mass="5474">MQLCVMSNAAFMVGFVIMEFVNSVVLTMPDTLARTALCSYLVSQFAKMY</sequence>
<accession>A0A392PM28</accession>
<proteinExistence type="predicted"/>
<comment type="caution">
    <text evidence="2">The sequence shown here is derived from an EMBL/GenBank/DDBJ whole genome shotgun (WGS) entry which is preliminary data.</text>
</comment>
<keyword evidence="1" id="KW-0812">Transmembrane</keyword>
<evidence type="ECO:0000256" key="1">
    <source>
        <dbReference type="SAM" id="Phobius"/>
    </source>
</evidence>
<protein>
    <submittedName>
        <fullName evidence="2">Uncharacterized protein</fullName>
    </submittedName>
</protein>
<keyword evidence="3" id="KW-1185">Reference proteome</keyword>
<organism evidence="2 3">
    <name type="scientific">Trifolium medium</name>
    <dbReference type="NCBI Taxonomy" id="97028"/>
    <lineage>
        <taxon>Eukaryota</taxon>
        <taxon>Viridiplantae</taxon>
        <taxon>Streptophyta</taxon>
        <taxon>Embryophyta</taxon>
        <taxon>Tracheophyta</taxon>
        <taxon>Spermatophyta</taxon>
        <taxon>Magnoliopsida</taxon>
        <taxon>eudicotyledons</taxon>
        <taxon>Gunneridae</taxon>
        <taxon>Pentapetalae</taxon>
        <taxon>rosids</taxon>
        <taxon>fabids</taxon>
        <taxon>Fabales</taxon>
        <taxon>Fabaceae</taxon>
        <taxon>Papilionoideae</taxon>
        <taxon>50 kb inversion clade</taxon>
        <taxon>NPAAA clade</taxon>
        <taxon>Hologalegina</taxon>
        <taxon>IRL clade</taxon>
        <taxon>Trifolieae</taxon>
        <taxon>Trifolium</taxon>
    </lineage>
</organism>
<evidence type="ECO:0000313" key="3">
    <source>
        <dbReference type="Proteomes" id="UP000265520"/>
    </source>
</evidence>
<keyword evidence="1" id="KW-1133">Transmembrane helix</keyword>